<keyword evidence="3" id="KW-1185">Reference proteome</keyword>
<feature type="region of interest" description="Disordered" evidence="1">
    <location>
        <begin position="1"/>
        <end position="116"/>
    </location>
</feature>
<sequence>MSSHSEVVATCAVDAEKDHGHDDPKREEIIGGDNQEKRDQDEEQEKIIDDHDLDEKNIIGDKVASTSSPPLIIDEDDDDGFRTPTSTAHKIPEPQECPPAPVARSGDPPRPTKEKHRIQAIAFIKSK</sequence>
<name>A0AAP0PVD4_9MAGN</name>
<accession>A0AAP0PVD4</accession>
<gene>
    <name evidence="2" type="ORF">Sjap_001766</name>
</gene>
<proteinExistence type="predicted"/>
<organism evidence="2 3">
    <name type="scientific">Stephania japonica</name>
    <dbReference type="NCBI Taxonomy" id="461633"/>
    <lineage>
        <taxon>Eukaryota</taxon>
        <taxon>Viridiplantae</taxon>
        <taxon>Streptophyta</taxon>
        <taxon>Embryophyta</taxon>
        <taxon>Tracheophyta</taxon>
        <taxon>Spermatophyta</taxon>
        <taxon>Magnoliopsida</taxon>
        <taxon>Ranunculales</taxon>
        <taxon>Menispermaceae</taxon>
        <taxon>Menispermoideae</taxon>
        <taxon>Cissampelideae</taxon>
        <taxon>Stephania</taxon>
    </lineage>
</organism>
<reference evidence="2 3" key="1">
    <citation type="submission" date="2024-01" db="EMBL/GenBank/DDBJ databases">
        <title>Genome assemblies of Stephania.</title>
        <authorList>
            <person name="Yang L."/>
        </authorList>
    </citation>
    <scope>NUCLEOTIDE SEQUENCE [LARGE SCALE GENOMIC DNA]</scope>
    <source>
        <strain evidence="2">QJT</strain>
        <tissue evidence="2">Leaf</tissue>
    </source>
</reference>
<evidence type="ECO:0000313" key="2">
    <source>
        <dbReference type="EMBL" id="KAK9154286.1"/>
    </source>
</evidence>
<evidence type="ECO:0000313" key="3">
    <source>
        <dbReference type="Proteomes" id="UP001417504"/>
    </source>
</evidence>
<dbReference type="EMBL" id="JBBNAE010000001">
    <property type="protein sequence ID" value="KAK9154286.1"/>
    <property type="molecule type" value="Genomic_DNA"/>
</dbReference>
<dbReference type="AlphaFoldDB" id="A0AAP0PVD4"/>
<comment type="caution">
    <text evidence="2">The sequence shown here is derived from an EMBL/GenBank/DDBJ whole genome shotgun (WGS) entry which is preliminary data.</text>
</comment>
<dbReference type="Proteomes" id="UP001417504">
    <property type="component" value="Unassembled WGS sequence"/>
</dbReference>
<feature type="compositionally biased region" description="Basic and acidic residues" evidence="1">
    <location>
        <begin position="14"/>
        <end position="59"/>
    </location>
</feature>
<protein>
    <submittedName>
        <fullName evidence="2">Uncharacterized protein</fullName>
    </submittedName>
</protein>
<evidence type="ECO:0000256" key="1">
    <source>
        <dbReference type="SAM" id="MobiDB-lite"/>
    </source>
</evidence>